<sequence length="55" mass="6527">MLPVIRQGADALPFLERTFKADSKLFIFIRNMLIYWFHKQYLSPCFVKEISGFQA</sequence>
<reference evidence="3" key="2">
    <citation type="journal article" date="2010" name="PLoS Genet.">
        <title>Structure, function, and evolution of the Thiomonas spp. genome.</title>
        <authorList>
            <person name="Arsene-Ploetze F."/>
            <person name="Koechler S."/>
            <person name="Marchal M."/>
            <person name="Coppee J.Y."/>
            <person name="Chandler M."/>
            <person name="Bonnefoy V."/>
            <person name="Brochier-Armanet C."/>
            <person name="Barakat M."/>
            <person name="Barbe V."/>
            <person name="Battaglia-Brunet F."/>
            <person name="Bruneel O."/>
            <person name="Bryan C.G."/>
            <person name="Cleiss-Arnold J."/>
            <person name="Cruveiller S."/>
            <person name="Erhardt M."/>
            <person name="Heinrich-Salmeron A."/>
            <person name="Hommais F."/>
            <person name="Joulian C."/>
            <person name="Krin E."/>
            <person name="Lieutaud A."/>
            <person name="Lievremont D."/>
            <person name="Michel C."/>
            <person name="Muller D."/>
            <person name="Ortet P."/>
            <person name="Proux C."/>
            <person name="Siguier P."/>
            <person name="Roche D."/>
            <person name="Rouy Z."/>
            <person name="Salvignol G."/>
            <person name="Slyemi D."/>
            <person name="Talla E."/>
            <person name="Weiss S."/>
            <person name="Weissenbach J."/>
            <person name="Medigue C."/>
            <person name="Bertin P.N."/>
        </authorList>
    </citation>
    <scope>NUCLEOTIDE SEQUENCE [LARGE SCALE GENOMIC DNA]</scope>
    <source>
        <strain evidence="3">DSM 22701 / CIP 110005 / 3As</strain>
    </source>
</reference>
<protein>
    <submittedName>
        <fullName evidence="1">Uncharacterized protein</fullName>
    </submittedName>
</protein>
<reference evidence="1" key="3">
    <citation type="submission" date="2010-07" db="EMBL/GenBank/DDBJ databases">
        <authorList>
            <person name="Genoscope - CEA"/>
        </authorList>
    </citation>
    <scope>NUCLEOTIDE SEQUENCE</scope>
    <source>
        <strain evidence="1">3As</strain>
    </source>
</reference>
<organism evidence="1 3">
    <name type="scientific">Thiomonas arsenitoxydans (strain DSM 22701 / CIP 110005 / 3As)</name>
    <dbReference type="NCBI Taxonomy" id="426114"/>
    <lineage>
        <taxon>Bacteria</taxon>
        <taxon>Pseudomonadati</taxon>
        <taxon>Pseudomonadota</taxon>
        <taxon>Betaproteobacteria</taxon>
        <taxon>Burkholderiales</taxon>
        <taxon>Thiomonas</taxon>
    </lineage>
</organism>
<dbReference type="AlphaFoldDB" id="D6CRA2"/>
<reference evidence="2 4" key="4">
    <citation type="submission" date="2015-03" db="EMBL/GenBank/DDBJ databases">
        <authorList>
            <person name="Regsiter A."/>
            <person name="william w."/>
        </authorList>
    </citation>
    <scope>NUCLEOTIDE SEQUENCE [LARGE SCALE GENOMIC DNA]</scope>
    <source>
        <strain evidence="2 4">CB1</strain>
    </source>
</reference>
<evidence type="ECO:0000313" key="4">
    <source>
        <dbReference type="Proteomes" id="UP000078599"/>
    </source>
</evidence>
<reference key="1">
    <citation type="submission" date="2009-07" db="EMBL/GenBank/DDBJ databases">
        <authorList>
            <person name="Genoscope - CEA"/>
        </authorList>
    </citation>
    <scope>NUCLEOTIDE SEQUENCE</scope>
    <source>
        <strain>3As</strain>
    </source>
</reference>
<keyword evidence="4" id="KW-1185">Reference proteome</keyword>
<dbReference type="Proteomes" id="UP000002372">
    <property type="component" value="Chromosome"/>
</dbReference>
<evidence type="ECO:0000313" key="2">
    <source>
        <dbReference type="EMBL" id="CQR27498.1"/>
    </source>
</evidence>
<dbReference type="EMBL" id="FP475956">
    <property type="protein sequence ID" value="CAZ87143.1"/>
    <property type="molecule type" value="Genomic_DNA"/>
</dbReference>
<dbReference type="EMBL" id="CTRI01000003">
    <property type="protein sequence ID" value="CQR27498.1"/>
    <property type="molecule type" value="Genomic_DNA"/>
</dbReference>
<gene>
    <name evidence="1" type="ordered locus">THI_0393</name>
    <name evidence="2" type="ORF">THICB1_110058</name>
</gene>
<dbReference type="KEGG" id="thi:THI_0393"/>
<evidence type="ECO:0000313" key="1">
    <source>
        <dbReference type="EMBL" id="CAZ87143.1"/>
    </source>
</evidence>
<accession>D6CRA2</accession>
<name>D6CRA2_THIA3</name>
<proteinExistence type="predicted"/>
<evidence type="ECO:0000313" key="3">
    <source>
        <dbReference type="Proteomes" id="UP000002372"/>
    </source>
</evidence>
<dbReference type="Proteomes" id="UP000078599">
    <property type="component" value="Unassembled WGS sequence"/>
</dbReference>
<dbReference type="HOGENOM" id="CLU_3031015_0_0_4"/>